<proteinExistence type="predicted"/>
<dbReference type="AlphaFoldDB" id="A0A326U5E5"/>
<sequence>MYLMTIVNLFAAVCALGLASYLWRKGAPQSNVGFLGASIGFFVAGAISPWLTGGIFAIPGLVIGAILFVLAIITAWRTLSRQNARGRR</sequence>
<name>A0A326U5E5_THEHA</name>
<feature type="transmembrane region" description="Helical" evidence="1">
    <location>
        <begin position="6"/>
        <end position="23"/>
    </location>
</feature>
<comment type="caution">
    <text evidence="2">The sequence shown here is derived from an EMBL/GenBank/DDBJ whole genome shotgun (WGS) entry which is preliminary data.</text>
</comment>
<evidence type="ECO:0000313" key="2">
    <source>
        <dbReference type="EMBL" id="PZW24899.1"/>
    </source>
</evidence>
<gene>
    <name evidence="2" type="ORF">EI42_04507</name>
</gene>
<protein>
    <submittedName>
        <fullName evidence="2">Uncharacterized protein</fullName>
    </submittedName>
</protein>
<feature type="transmembrane region" description="Helical" evidence="1">
    <location>
        <begin position="32"/>
        <end position="51"/>
    </location>
</feature>
<organism evidence="2 3">
    <name type="scientific">Thermosporothrix hazakensis</name>
    <dbReference type="NCBI Taxonomy" id="644383"/>
    <lineage>
        <taxon>Bacteria</taxon>
        <taxon>Bacillati</taxon>
        <taxon>Chloroflexota</taxon>
        <taxon>Ktedonobacteria</taxon>
        <taxon>Ktedonobacterales</taxon>
        <taxon>Thermosporotrichaceae</taxon>
        <taxon>Thermosporothrix</taxon>
    </lineage>
</organism>
<accession>A0A326U5E5</accession>
<reference evidence="2 3" key="1">
    <citation type="submission" date="2018-06" db="EMBL/GenBank/DDBJ databases">
        <title>Genomic Encyclopedia of Archaeal and Bacterial Type Strains, Phase II (KMG-II): from individual species to whole genera.</title>
        <authorList>
            <person name="Goeker M."/>
        </authorList>
    </citation>
    <scope>NUCLEOTIDE SEQUENCE [LARGE SCALE GENOMIC DNA]</scope>
    <source>
        <strain evidence="2 3">ATCC BAA-1881</strain>
    </source>
</reference>
<keyword evidence="1" id="KW-0472">Membrane</keyword>
<keyword evidence="3" id="KW-1185">Reference proteome</keyword>
<evidence type="ECO:0000256" key="1">
    <source>
        <dbReference type="SAM" id="Phobius"/>
    </source>
</evidence>
<keyword evidence="1" id="KW-0812">Transmembrane</keyword>
<evidence type="ECO:0000313" key="3">
    <source>
        <dbReference type="Proteomes" id="UP000248806"/>
    </source>
</evidence>
<dbReference type="Proteomes" id="UP000248806">
    <property type="component" value="Unassembled WGS sequence"/>
</dbReference>
<keyword evidence="1" id="KW-1133">Transmembrane helix</keyword>
<feature type="transmembrane region" description="Helical" evidence="1">
    <location>
        <begin position="57"/>
        <end position="79"/>
    </location>
</feature>
<dbReference type="EMBL" id="QKUF01000020">
    <property type="protein sequence ID" value="PZW24899.1"/>
    <property type="molecule type" value="Genomic_DNA"/>
</dbReference>